<evidence type="ECO:0000313" key="2">
    <source>
        <dbReference type="EMBL" id="ABB08372.1"/>
    </source>
</evidence>
<dbReference type="HOGENOM" id="CLU_162497_0_0_4"/>
<evidence type="ECO:0000256" key="1">
    <source>
        <dbReference type="SAM" id="MobiDB-lite"/>
    </source>
</evidence>
<gene>
    <name evidence="2" type="ordered locus">Bcep18194_A4777</name>
</gene>
<dbReference type="Proteomes" id="UP000002705">
    <property type="component" value="Chromosome 1"/>
</dbReference>
<dbReference type="AlphaFoldDB" id="Q39GP4"/>
<evidence type="ECO:0008006" key="4">
    <source>
        <dbReference type="Google" id="ProtNLM"/>
    </source>
</evidence>
<dbReference type="EMBL" id="CP000151">
    <property type="protein sequence ID" value="ABB08372.1"/>
    <property type="molecule type" value="Genomic_DNA"/>
</dbReference>
<organism evidence="2 3">
    <name type="scientific">Burkholderia lata (strain ATCC 17760 / DSM 23089 / LMG 22485 / NCIMB 9086 / R18194 / 383)</name>
    <dbReference type="NCBI Taxonomy" id="482957"/>
    <lineage>
        <taxon>Bacteria</taxon>
        <taxon>Pseudomonadati</taxon>
        <taxon>Pseudomonadota</taxon>
        <taxon>Betaproteobacteria</taxon>
        <taxon>Burkholderiales</taxon>
        <taxon>Burkholderiaceae</taxon>
        <taxon>Burkholderia</taxon>
        <taxon>Burkholderia cepacia complex</taxon>
    </lineage>
</organism>
<proteinExistence type="predicted"/>
<reference evidence="2" key="1">
    <citation type="submission" date="2009-01" db="EMBL/GenBank/DDBJ databases">
        <title>Complete sequence of chromosome 1 of Burkholderia sp. 383.</title>
        <authorList>
            <consortium name="US DOE Joint Genome Institute"/>
            <person name="Copeland A."/>
            <person name="Lucas S."/>
            <person name="Lapidus A."/>
            <person name="Barry K."/>
            <person name="Detter J.C."/>
            <person name="Glavina T."/>
            <person name="Hammon N."/>
            <person name="Israni S."/>
            <person name="Pitluck S."/>
            <person name="Chain P."/>
            <person name="Malfatti S."/>
            <person name="Shin M."/>
            <person name="Vergez L."/>
            <person name="Schmutz J."/>
            <person name="Larimer F."/>
            <person name="Land M."/>
            <person name="Kyrpides N."/>
            <person name="Lykidis A."/>
            <person name="Richardson P."/>
        </authorList>
    </citation>
    <scope>NUCLEOTIDE SEQUENCE</scope>
    <source>
        <strain evidence="2">383</strain>
    </source>
</reference>
<name>Q39GP4_BURL3</name>
<accession>Q39GP4</accession>
<protein>
    <recommendedName>
        <fullName evidence="4">Lipoprotein</fullName>
    </recommendedName>
</protein>
<evidence type="ECO:0000313" key="3">
    <source>
        <dbReference type="Proteomes" id="UP000002705"/>
    </source>
</evidence>
<keyword evidence="3" id="KW-1185">Reference proteome</keyword>
<dbReference type="KEGG" id="bur:Bcep18194_A4777"/>
<dbReference type="PATRIC" id="fig|482957.22.peg.1698"/>
<sequence length="105" mass="12276">MCGSNLLLREILRARTIDVPFPRENNMKSIVLSAVMIGALSSVMLTGCVAYPGPAEVTIGWHGDRYWDGNRYWERRDWEAQHPAGHDDRRDDRRDDHRDDQRPQW</sequence>
<feature type="region of interest" description="Disordered" evidence="1">
    <location>
        <begin position="78"/>
        <end position="105"/>
    </location>
</feature>